<evidence type="ECO:0000313" key="1">
    <source>
        <dbReference type="EMBL" id="KAF5915319.1"/>
    </source>
</evidence>
<name>A0A7J7EHR0_DICBM</name>
<reference evidence="1 2" key="1">
    <citation type="journal article" date="2020" name="Mol. Biol. Evol.">
        <title>Interspecific Gene Flow and the Evolution of Specialization in Black and White Rhinoceros.</title>
        <authorList>
            <person name="Moodley Y."/>
            <person name="Westbury M.V."/>
            <person name="Russo I.M."/>
            <person name="Gopalakrishnan S."/>
            <person name="Rakotoarivelo A."/>
            <person name="Olsen R.A."/>
            <person name="Prost S."/>
            <person name="Tunstall T."/>
            <person name="Ryder O.A."/>
            <person name="Dalen L."/>
            <person name="Bruford M.W."/>
        </authorList>
    </citation>
    <scope>NUCLEOTIDE SEQUENCE [LARGE SCALE GENOMIC DNA]</scope>
    <source>
        <strain evidence="1">SBR-YM</strain>
        <tissue evidence="1">Skin</tissue>
    </source>
</reference>
<accession>A0A7J7EHR0</accession>
<keyword evidence="2" id="KW-1185">Reference proteome</keyword>
<sequence length="31" mass="3519">MPCRGIMARSITMFSSCRRTRPTWRGNSSAT</sequence>
<dbReference type="AlphaFoldDB" id="A0A7J7EHR0"/>
<evidence type="ECO:0000313" key="2">
    <source>
        <dbReference type="Proteomes" id="UP000551758"/>
    </source>
</evidence>
<proteinExistence type="predicted"/>
<dbReference type="EMBL" id="JACDTQ010002874">
    <property type="protein sequence ID" value="KAF5915319.1"/>
    <property type="molecule type" value="Genomic_DNA"/>
</dbReference>
<dbReference type="Proteomes" id="UP000551758">
    <property type="component" value="Unassembled WGS sequence"/>
</dbReference>
<protein>
    <submittedName>
        <fullName evidence="1">Uncharacterized protein</fullName>
    </submittedName>
</protein>
<comment type="caution">
    <text evidence="1">The sequence shown here is derived from an EMBL/GenBank/DDBJ whole genome shotgun (WGS) entry which is preliminary data.</text>
</comment>
<organism evidence="1 2">
    <name type="scientific">Diceros bicornis minor</name>
    <name type="common">South-central black rhinoceros</name>
    <dbReference type="NCBI Taxonomy" id="77932"/>
    <lineage>
        <taxon>Eukaryota</taxon>
        <taxon>Metazoa</taxon>
        <taxon>Chordata</taxon>
        <taxon>Craniata</taxon>
        <taxon>Vertebrata</taxon>
        <taxon>Euteleostomi</taxon>
        <taxon>Mammalia</taxon>
        <taxon>Eutheria</taxon>
        <taxon>Laurasiatheria</taxon>
        <taxon>Perissodactyla</taxon>
        <taxon>Rhinocerotidae</taxon>
        <taxon>Diceros</taxon>
    </lineage>
</organism>
<gene>
    <name evidence="1" type="ORF">HPG69_012011</name>
</gene>